<organism evidence="1 2">
    <name type="scientific">Marivirga lumbricoides</name>
    <dbReference type="NCBI Taxonomy" id="1046115"/>
    <lineage>
        <taxon>Bacteria</taxon>
        <taxon>Pseudomonadati</taxon>
        <taxon>Bacteroidota</taxon>
        <taxon>Cytophagia</taxon>
        <taxon>Cytophagales</taxon>
        <taxon>Marivirgaceae</taxon>
        <taxon>Marivirga</taxon>
    </lineage>
</organism>
<accession>A0ABQ1LLA2</accession>
<evidence type="ECO:0008006" key="3">
    <source>
        <dbReference type="Google" id="ProtNLM"/>
    </source>
</evidence>
<dbReference type="Proteomes" id="UP000636010">
    <property type="component" value="Unassembled WGS sequence"/>
</dbReference>
<protein>
    <recommendedName>
        <fullName evidence="3">Acyl carrier protein</fullName>
    </recommendedName>
</protein>
<name>A0ABQ1LLA2_9BACT</name>
<dbReference type="RefSeq" id="WP_188460823.1">
    <property type="nucleotide sequence ID" value="NZ_BAABHU010000003.1"/>
</dbReference>
<proteinExistence type="predicted"/>
<evidence type="ECO:0000313" key="2">
    <source>
        <dbReference type="Proteomes" id="UP000636010"/>
    </source>
</evidence>
<evidence type="ECO:0000313" key="1">
    <source>
        <dbReference type="EMBL" id="GGC26492.1"/>
    </source>
</evidence>
<comment type="caution">
    <text evidence="1">The sequence shown here is derived from an EMBL/GenBank/DDBJ whole genome shotgun (WGS) entry which is preliminary data.</text>
</comment>
<keyword evidence="2" id="KW-1185">Reference proteome</keyword>
<sequence length="77" mass="8856">MSKITSLKKIINVFQLYGIALTGKRKSANFYSGLHMERSFVQGLVFELEYELKRELADDKANTVETPQQLINYLINS</sequence>
<gene>
    <name evidence="1" type="ORF">GCM10011506_09890</name>
</gene>
<reference evidence="2" key="1">
    <citation type="journal article" date="2019" name="Int. J. Syst. Evol. Microbiol.">
        <title>The Global Catalogue of Microorganisms (GCM) 10K type strain sequencing project: providing services to taxonomists for standard genome sequencing and annotation.</title>
        <authorList>
            <consortium name="The Broad Institute Genomics Platform"/>
            <consortium name="The Broad Institute Genome Sequencing Center for Infectious Disease"/>
            <person name="Wu L."/>
            <person name="Ma J."/>
        </authorList>
    </citation>
    <scope>NUCLEOTIDE SEQUENCE [LARGE SCALE GENOMIC DNA]</scope>
    <source>
        <strain evidence="2">CGMCC 1.10832</strain>
    </source>
</reference>
<dbReference type="EMBL" id="BMEC01000003">
    <property type="protein sequence ID" value="GGC26492.1"/>
    <property type="molecule type" value="Genomic_DNA"/>
</dbReference>